<evidence type="ECO:0000256" key="1">
    <source>
        <dbReference type="ARBA" id="ARBA00008535"/>
    </source>
</evidence>
<organism evidence="6 7">
    <name type="scientific">Oreochromis aureus</name>
    <name type="common">Israeli tilapia</name>
    <name type="synonym">Chromis aureus</name>
    <dbReference type="NCBI Taxonomy" id="47969"/>
    <lineage>
        <taxon>Eukaryota</taxon>
        <taxon>Metazoa</taxon>
        <taxon>Chordata</taxon>
        <taxon>Craniata</taxon>
        <taxon>Vertebrata</taxon>
        <taxon>Euteleostomi</taxon>
        <taxon>Actinopterygii</taxon>
        <taxon>Neopterygii</taxon>
        <taxon>Teleostei</taxon>
        <taxon>Neoteleostei</taxon>
        <taxon>Acanthomorphata</taxon>
        <taxon>Ovalentaria</taxon>
        <taxon>Cichlomorphae</taxon>
        <taxon>Cichliformes</taxon>
        <taxon>Cichlidae</taxon>
        <taxon>African cichlids</taxon>
        <taxon>Pseudocrenilabrinae</taxon>
        <taxon>Oreochromini</taxon>
        <taxon>Oreochromis</taxon>
    </lineage>
</organism>
<evidence type="ECO:0000256" key="2">
    <source>
        <dbReference type="ARBA" id="ARBA00022741"/>
    </source>
</evidence>
<comment type="similarity">
    <text evidence="1">Belongs to the TRAFAC class TrmE-Era-EngA-EngB-Septin-like GTPase superfamily. AIG1/Toc34/Toc159-like paraseptin GTPase family. IAN subfamily.</text>
</comment>
<evidence type="ECO:0000256" key="3">
    <source>
        <dbReference type="ARBA" id="ARBA00023134"/>
    </source>
</evidence>
<dbReference type="PANTHER" id="PTHR10903">
    <property type="entry name" value="GTPASE, IMAP FAMILY MEMBER-RELATED"/>
    <property type="match status" value="1"/>
</dbReference>
<evidence type="ECO:0000313" key="6">
    <source>
        <dbReference type="Ensembl" id="ENSOABP00000066929.1"/>
    </source>
</evidence>
<evidence type="ECO:0000256" key="4">
    <source>
        <dbReference type="SAM" id="Coils"/>
    </source>
</evidence>
<keyword evidence="4" id="KW-0175">Coiled coil</keyword>
<name>A0AAZ1XGZ9_OREAU</name>
<dbReference type="InterPro" id="IPR045058">
    <property type="entry name" value="GIMA/IAN/Toc"/>
</dbReference>
<keyword evidence="3" id="KW-0342">GTP-binding</keyword>
<dbReference type="Proteomes" id="UP000472276">
    <property type="component" value="Unassembled WGS sequence"/>
</dbReference>
<keyword evidence="2" id="KW-0547">Nucleotide-binding</keyword>
<dbReference type="GO" id="GO:0005525">
    <property type="term" value="F:GTP binding"/>
    <property type="evidence" value="ECO:0007669"/>
    <property type="project" value="UniProtKB-KW"/>
</dbReference>
<protein>
    <recommendedName>
        <fullName evidence="5">AIG1-type G domain-containing protein</fullName>
    </recommendedName>
</protein>
<proteinExistence type="inferred from homology"/>
<dbReference type="Gene3D" id="3.40.50.300">
    <property type="entry name" value="P-loop containing nucleotide triphosphate hydrolases"/>
    <property type="match status" value="1"/>
</dbReference>
<dbReference type="AlphaFoldDB" id="A0AAZ1XGZ9"/>
<dbReference type="InterPro" id="IPR027417">
    <property type="entry name" value="P-loop_NTPase"/>
</dbReference>
<dbReference type="PANTHER" id="PTHR10903:SF170">
    <property type="entry name" value="GTPASE IMAP FAMILY MEMBER 7"/>
    <property type="match status" value="1"/>
</dbReference>
<dbReference type="InterPro" id="IPR006703">
    <property type="entry name" value="G_AIG1"/>
</dbReference>
<evidence type="ECO:0000313" key="7">
    <source>
        <dbReference type="Proteomes" id="UP000472276"/>
    </source>
</evidence>
<evidence type="ECO:0000259" key="5">
    <source>
        <dbReference type="Pfam" id="PF04548"/>
    </source>
</evidence>
<keyword evidence="7" id="KW-1185">Reference proteome</keyword>
<gene>
    <name evidence="6" type="primary">LOC120433953</name>
</gene>
<accession>A0AAZ1XGZ9</accession>
<dbReference type="Ensembl" id="ENSOABT00000075387.1">
    <property type="protein sequence ID" value="ENSOABP00000066929.1"/>
    <property type="gene ID" value="ENSOABG00000031502.1"/>
</dbReference>
<feature type="domain" description="AIG1-type G" evidence="5">
    <location>
        <begin position="30"/>
        <end position="205"/>
    </location>
</feature>
<reference evidence="6" key="2">
    <citation type="submission" date="2025-08" db="UniProtKB">
        <authorList>
            <consortium name="Ensembl"/>
        </authorList>
    </citation>
    <scope>IDENTIFICATION</scope>
</reference>
<sequence>MAAAFGPQGTFPRRRRNSFGFLPPYMSELRAVLLGNSWSERSSVGNLLLGENKFNPEEELDPCVRVSGHIQGKEIVLINTPDLLHLKISEDKIKEHVETCVRLSDPGPHVFLLVLQTEDFTEHQRVRLCRVLNFFSDHSFNHSLVLISPPRQRRPGSGHRVMYRTPIQEMIRRCKNKSLQLENLTMQELLENMERIVEMSNGTHVICRHTSAQQRKEAPVTLNYPQPVGRRLCILLF</sequence>
<reference evidence="7" key="1">
    <citation type="submission" date="2020-03" db="EMBL/GenBank/DDBJ databases">
        <title>Evolution of repeat sequences and sex chromosomes of tilapia species revealed by chromosome-level genomes.</title>
        <authorList>
            <person name="Xu L."/>
            <person name="Tao W."/>
            <person name="Wang D."/>
            <person name="Zhou Q."/>
        </authorList>
    </citation>
    <scope>NUCLEOTIDE SEQUENCE [LARGE SCALE GENOMIC DNA]</scope>
    <source>
        <strain evidence="7">Israel</strain>
    </source>
</reference>
<reference evidence="6" key="3">
    <citation type="submission" date="2025-09" db="UniProtKB">
        <authorList>
            <consortium name="Ensembl"/>
        </authorList>
    </citation>
    <scope>IDENTIFICATION</scope>
</reference>
<dbReference type="Pfam" id="PF04548">
    <property type="entry name" value="AIG1"/>
    <property type="match status" value="1"/>
</dbReference>
<feature type="coiled-coil region" evidence="4">
    <location>
        <begin position="167"/>
        <end position="196"/>
    </location>
</feature>